<organism evidence="3 4">
    <name type="scientific">Amniculicola lignicola CBS 123094</name>
    <dbReference type="NCBI Taxonomy" id="1392246"/>
    <lineage>
        <taxon>Eukaryota</taxon>
        <taxon>Fungi</taxon>
        <taxon>Dikarya</taxon>
        <taxon>Ascomycota</taxon>
        <taxon>Pezizomycotina</taxon>
        <taxon>Dothideomycetes</taxon>
        <taxon>Pleosporomycetidae</taxon>
        <taxon>Pleosporales</taxon>
        <taxon>Amniculicolaceae</taxon>
        <taxon>Amniculicola</taxon>
    </lineage>
</organism>
<dbReference type="CDD" id="cd07379">
    <property type="entry name" value="MPP_239FB"/>
    <property type="match status" value="1"/>
</dbReference>
<dbReference type="InterPro" id="IPR051693">
    <property type="entry name" value="UPF0046_metallophosphoest"/>
</dbReference>
<gene>
    <name evidence="3" type="ORF">P154DRAFT_235903</name>
</gene>
<feature type="region of interest" description="Disordered" evidence="1">
    <location>
        <begin position="1"/>
        <end position="21"/>
    </location>
</feature>
<dbReference type="AlphaFoldDB" id="A0A6A5WBC6"/>
<dbReference type="InterPro" id="IPR004843">
    <property type="entry name" value="Calcineurin-like_PHP"/>
</dbReference>
<evidence type="ECO:0000256" key="1">
    <source>
        <dbReference type="SAM" id="MobiDB-lite"/>
    </source>
</evidence>
<dbReference type="PANTHER" id="PTHR12905:SF0">
    <property type="entry name" value="CALCINEURIN-LIKE PHOSPHOESTERASE DOMAIN-CONTAINING PROTEIN"/>
    <property type="match status" value="1"/>
</dbReference>
<sequence>MDTINHAQGTASPTTNPTPSSIKTRFLIISDTHSSLPIPSPSTAATPFREPLPKSDVLLHCGDLTMIGHLHEYERALKLLSEASAELKLVIAGNHDITLDEKYYSRMGQRMHNRKWDPQLPAQARELWTGEKARAAGVTYLEEGVHSFTLSNGARLRVYASPYQPEFCDWAFPYFRNEDRFNPPHLATPGSTSIAERPIPDFPAIDVVMAHGPPFGHLDRTSTGLDVGCEHLLRALKRCRPRLHCFGHIHEGWGAKMVKWKDGDEHDETESVAVDDERTLRESSAAVDATTLEFGKESLLVNASIMTVRYKAEQAPWLVDLNLEKA</sequence>
<reference evidence="3" key="1">
    <citation type="journal article" date="2020" name="Stud. Mycol.">
        <title>101 Dothideomycetes genomes: a test case for predicting lifestyles and emergence of pathogens.</title>
        <authorList>
            <person name="Haridas S."/>
            <person name="Albert R."/>
            <person name="Binder M."/>
            <person name="Bloem J."/>
            <person name="Labutti K."/>
            <person name="Salamov A."/>
            <person name="Andreopoulos B."/>
            <person name="Baker S."/>
            <person name="Barry K."/>
            <person name="Bills G."/>
            <person name="Bluhm B."/>
            <person name="Cannon C."/>
            <person name="Castanera R."/>
            <person name="Culley D."/>
            <person name="Daum C."/>
            <person name="Ezra D."/>
            <person name="Gonzalez J."/>
            <person name="Henrissat B."/>
            <person name="Kuo A."/>
            <person name="Liang C."/>
            <person name="Lipzen A."/>
            <person name="Lutzoni F."/>
            <person name="Magnuson J."/>
            <person name="Mondo S."/>
            <person name="Nolan M."/>
            <person name="Ohm R."/>
            <person name="Pangilinan J."/>
            <person name="Park H.-J."/>
            <person name="Ramirez L."/>
            <person name="Alfaro M."/>
            <person name="Sun H."/>
            <person name="Tritt A."/>
            <person name="Yoshinaga Y."/>
            <person name="Zwiers L.-H."/>
            <person name="Turgeon B."/>
            <person name="Goodwin S."/>
            <person name="Spatafora J."/>
            <person name="Crous P."/>
            <person name="Grigoriev I."/>
        </authorList>
    </citation>
    <scope>NUCLEOTIDE SEQUENCE</scope>
    <source>
        <strain evidence="3">CBS 123094</strain>
    </source>
</reference>
<dbReference type="OrthoDB" id="630188at2759"/>
<keyword evidence="4" id="KW-1185">Reference proteome</keyword>
<proteinExistence type="predicted"/>
<dbReference type="PANTHER" id="PTHR12905">
    <property type="entry name" value="METALLOPHOSPHOESTERASE"/>
    <property type="match status" value="1"/>
</dbReference>
<name>A0A6A5WBC6_9PLEO</name>
<evidence type="ECO:0000313" key="4">
    <source>
        <dbReference type="Proteomes" id="UP000799779"/>
    </source>
</evidence>
<dbReference type="Proteomes" id="UP000799779">
    <property type="component" value="Unassembled WGS sequence"/>
</dbReference>
<dbReference type="EMBL" id="ML977598">
    <property type="protein sequence ID" value="KAF1999160.1"/>
    <property type="molecule type" value="Genomic_DNA"/>
</dbReference>
<dbReference type="InterPro" id="IPR029052">
    <property type="entry name" value="Metallo-depent_PP-like"/>
</dbReference>
<dbReference type="Pfam" id="PF00149">
    <property type="entry name" value="Metallophos"/>
    <property type="match status" value="1"/>
</dbReference>
<feature type="compositionally biased region" description="Low complexity" evidence="1">
    <location>
        <begin position="12"/>
        <end position="21"/>
    </location>
</feature>
<evidence type="ECO:0000259" key="2">
    <source>
        <dbReference type="Pfam" id="PF00149"/>
    </source>
</evidence>
<evidence type="ECO:0000313" key="3">
    <source>
        <dbReference type="EMBL" id="KAF1999160.1"/>
    </source>
</evidence>
<dbReference type="SUPFAM" id="SSF56300">
    <property type="entry name" value="Metallo-dependent phosphatases"/>
    <property type="match status" value="1"/>
</dbReference>
<dbReference type="GO" id="GO:0016787">
    <property type="term" value="F:hydrolase activity"/>
    <property type="evidence" value="ECO:0007669"/>
    <property type="project" value="InterPro"/>
</dbReference>
<dbReference type="Gene3D" id="3.60.21.10">
    <property type="match status" value="1"/>
</dbReference>
<feature type="compositionally biased region" description="Polar residues" evidence="1">
    <location>
        <begin position="1"/>
        <end position="11"/>
    </location>
</feature>
<feature type="domain" description="Calcineurin-like phosphoesterase" evidence="2">
    <location>
        <begin position="25"/>
        <end position="251"/>
    </location>
</feature>
<accession>A0A6A5WBC6</accession>
<protein>
    <submittedName>
        <fullName evidence="3">Metallo-dependent phosphatase</fullName>
    </submittedName>
</protein>